<name>A0A5J4TUH8_9EUKA</name>
<evidence type="ECO:0000256" key="1">
    <source>
        <dbReference type="SAM" id="Coils"/>
    </source>
</evidence>
<sequence>MGIMEIEEERRKIKQQQQELKREQDRKKDTTLWKLKKTAAEIKAKKVFGEKKKHKSYFFEKDCDIDIESYLFDNSPTYNTPLDNAIEINLNRRYNLFKILNLALKSRQEEIVRQKKQQKKYPELFEGDEYYEYELEVEVEDGSLQLDMEEEEVEYQEWD</sequence>
<reference evidence="2 3" key="1">
    <citation type="submission" date="2019-03" db="EMBL/GenBank/DDBJ databases">
        <title>Single cell metagenomics reveals metabolic interactions within the superorganism composed of flagellate Streblomastix strix and complex community of Bacteroidetes bacteria on its surface.</title>
        <authorList>
            <person name="Treitli S.C."/>
            <person name="Kolisko M."/>
            <person name="Husnik F."/>
            <person name="Keeling P."/>
            <person name="Hampl V."/>
        </authorList>
    </citation>
    <scope>NUCLEOTIDE SEQUENCE [LARGE SCALE GENOMIC DNA]</scope>
    <source>
        <strain evidence="2">ST1C</strain>
    </source>
</reference>
<gene>
    <name evidence="2" type="ORF">EZS28_042559</name>
</gene>
<dbReference type="EMBL" id="SNRW01024895">
    <property type="protein sequence ID" value="KAA6361914.1"/>
    <property type="molecule type" value="Genomic_DNA"/>
</dbReference>
<comment type="caution">
    <text evidence="2">The sequence shown here is derived from an EMBL/GenBank/DDBJ whole genome shotgun (WGS) entry which is preliminary data.</text>
</comment>
<keyword evidence="1" id="KW-0175">Coiled coil</keyword>
<proteinExistence type="predicted"/>
<dbReference type="Proteomes" id="UP000324800">
    <property type="component" value="Unassembled WGS sequence"/>
</dbReference>
<accession>A0A5J4TUH8</accession>
<protein>
    <submittedName>
        <fullName evidence="2">Uncharacterized protein</fullName>
    </submittedName>
</protein>
<evidence type="ECO:0000313" key="2">
    <source>
        <dbReference type="EMBL" id="KAA6361914.1"/>
    </source>
</evidence>
<evidence type="ECO:0000313" key="3">
    <source>
        <dbReference type="Proteomes" id="UP000324800"/>
    </source>
</evidence>
<feature type="non-terminal residue" evidence="2">
    <location>
        <position position="159"/>
    </location>
</feature>
<feature type="coiled-coil region" evidence="1">
    <location>
        <begin position="3"/>
        <end position="30"/>
    </location>
</feature>
<dbReference type="AlphaFoldDB" id="A0A5J4TUH8"/>
<organism evidence="2 3">
    <name type="scientific">Streblomastix strix</name>
    <dbReference type="NCBI Taxonomy" id="222440"/>
    <lineage>
        <taxon>Eukaryota</taxon>
        <taxon>Metamonada</taxon>
        <taxon>Preaxostyla</taxon>
        <taxon>Oxymonadida</taxon>
        <taxon>Streblomastigidae</taxon>
        <taxon>Streblomastix</taxon>
    </lineage>
</organism>